<evidence type="ECO:0000256" key="16">
    <source>
        <dbReference type="ARBA" id="ARBA00051439"/>
    </source>
</evidence>
<dbReference type="GO" id="GO:0005737">
    <property type="term" value="C:cytoplasm"/>
    <property type="evidence" value="ECO:0007669"/>
    <property type="project" value="TreeGrafter"/>
</dbReference>
<dbReference type="GO" id="GO:0006285">
    <property type="term" value="P:base-excision repair, AP site formation"/>
    <property type="evidence" value="ECO:0007669"/>
    <property type="project" value="TreeGrafter"/>
</dbReference>
<dbReference type="FunFam" id="1.10.10.60:FF:000281">
    <property type="entry name" value="DNA-3-methyladenine glycosylase 2"/>
    <property type="match status" value="1"/>
</dbReference>
<dbReference type="GO" id="GO:0043565">
    <property type="term" value="F:sequence-specific DNA binding"/>
    <property type="evidence" value="ECO:0007669"/>
    <property type="project" value="InterPro"/>
</dbReference>
<dbReference type="PANTHER" id="PTHR43003">
    <property type="entry name" value="DNA-3-METHYLADENINE GLYCOSYLASE"/>
    <property type="match status" value="1"/>
</dbReference>
<dbReference type="InterPro" id="IPR004026">
    <property type="entry name" value="Ada_DNA_repair_Zn-bd"/>
</dbReference>
<evidence type="ECO:0000256" key="3">
    <source>
        <dbReference type="ARBA" id="ARBA00012000"/>
    </source>
</evidence>
<dbReference type="EC" id="3.2.2.21" evidence="3"/>
<evidence type="ECO:0000256" key="9">
    <source>
        <dbReference type="ARBA" id="ARBA00022833"/>
    </source>
</evidence>
<keyword evidence="14" id="KW-0234">DNA repair</keyword>
<comment type="similarity">
    <text evidence="19">In the C-terminal section; belongs to the alkylbase DNA glycosidase AlkA family.</text>
</comment>
<evidence type="ECO:0000313" key="25">
    <source>
        <dbReference type="Proteomes" id="UP000656732"/>
    </source>
</evidence>
<dbReference type="Gene3D" id="3.30.310.20">
    <property type="entry name" value="DNA-3-methyladenine glycosylase AlkA, N-terminal domain"/>
    <property type="match status" value="1"/>
</dbReference>
<comment type="catalytic activity">
    <reaction evidence="16">
        <text>(2'-deoxyribonucleoside 5'-methylphosphotriester)-DNA + L-cysteinyl-[protein] = 2'-deoxyribonucleotide-DNA + S-methyl-L-cysteinyl-[protein] + H(+)</text>
        <dbReference type="Rhea" id="RHEA:56324"/>
        <dbReference type="Rhea" id="RHEA-COMP:10131"/>
        <dbReference type="Rhea" id="RHEA-COMP:10132"/>
        <dbReference type="Rhea" id="RHEA-COMP:14462"/>
        <dbReference type="Rhea" id="RHEA-COMP:14463"/>
        <dbReference type="ChEBI" id="CHEBI:15378"/>
        <dbReference type="ChEBI" id="CHEBI:29950"/>
        <dbReference type="ChEBI" id="CHEBI:82612"/>
        <dbReference type="ChEBI" id="CHEBI:140284"/>
        <dbReference type="ChEBI" id="CHEBI:140286"/>
        <dbReference type="EC" id="2.1.1.n11"/>
    </reaction>
</comment>
<dbReference type="EMBL" id="BMTU01000009">
    <property type="protein sequence ID" value="GGQ91877.1"/>
    <property type="molecule type" value="Genomic_DNA"/>
</dbReference>
<proteinExistence type="inferred from homology"/>
<dbReference type="InterPro" id="IPR037046">
    <property type="entry name" value="AlkA_N_sf"/>
</dbReference>
<dbReference type="InterPro" id="IPR010316">
    <property type="entry name" value="AlkA_N"/>
</dbReference>
<dbReference type="SMART" id="SM00478">
    <property type="entry name" value="ENDO3c"/>
    <property type="match status" value="1"/>
</dbReference>
<dbReference type="SUPFAM" id="SSF46689">
    <property type="entry name" value="Homeodomain-like"/>
    <property type="match status" value="1"/>
</dbReference>
<evidence type="ECO:0000256" key="5">
    <source>
        <dbReference type="ARBA" id="ARBA00022679"/>
    </source>
</evidence>
<dbReference type="GO" id="GO:0008270">
    <property type="term" value="F:zinc ion binding"/>
    <property type="evidence" value="ECO:0007669"/>
    <property type="project" value="InterPro"/>
</dbReference>
<keyword evidence="9" id="KW-0862">Zinc</keyword>
<dbReference type="Gene3D" id="1.10.10.60">
    <property type="entry name" value="Homeodomain-like"/>
    <property type="match status" value="1"/>
</dbReference>
<dbReference type="FunFam" id="3.30.310.20:FF:000001">
    <property type="entry name" value="DNA-3-methyladenine glycosylase 2"/>
    <property type="match status" value="1"/>
</dbReference>
<evidence type="ECO:0000313" key="24">
    <source>
        <dbReference type="EMBL" id="GGQ91877.1"/>
    </source>
</evidence>
<evidence type="ECO:0000256" key="20">
    <source>
        <dbReference type="ARBA" id="ARBA00067013"/>
    </source>
</evidence>
<keyword evidence="15" id="KW-0511">Multifunctional enzyme</keyword>
<dbReference type="GO" id="GO:0008168">
    <property type="term" value="F:methyltransferase activity"/>
    <property type="evidence" value="ECO:0007669"/>
    <property type="project" value="UniProtKB-KW"/>
</dbReference>
<dbReference type="SUPFAM" id="SSF48150">
    <property type="entry name" value="DNA-glycosylase"/>
    <property type="match status" value="1"/>
</dbReference>
<reference evidence="24" key="2">
    <citation type="submission" date="2020-09" db="EMBL/GenBank/DDBJ databases">
        <authorList>
            <person name="Sun Q."/>
            <person name="Ohkuma M."/>
        </authorList>
    </citation>
    <scope>NUCLEOTIDE SEQUENCE</scope>
    <source>
        <strain evidence="24">JCM 4403</strain>
    </source>
</reference>
<evidence type="ECO:0000256" key="10">
    <source>
        <dbReference type="ARBA" id="ARBA00023015"/>
    </source>
</evidence>
<keyword evidence="12" id="KW-0010">Activator</keyword>
<keyword evidence="6" id="KW-0479">Metal-binding</keyword>
<evidence type="ECO:0000259" key="23">
    <source>
        <dbReference type="PROSITE" id="PS01124"/>
    </source>
</evidence>
<evidence type="ECO:0000256" key="22">
    <source>
        <dbReference type="ARBA" id="ARBA00076837"/>
    </source>
</evidence>
<dbReference type="InterPro" id="IPR018062">
    <property type="entry name" value="HTH_AraC-typ_CS"/>
</dbReference>
<sequence length="508" mass="54726">MGMHTDTERCVRAVRSKDARFDGWFFTAVLTTGIYCRPSCPVVPPKPGNMVFHPSAAACQQAGFRACKRCRPDTSPGSPEWNHRADLVARAMRLIADGVVDREGVPGLAARLGYSTRQVERQLLAELGAGPLALARAQRAQTARLLVETTALPMAEIAFAAGFASVRTFNDTVREVFALSPTDLRTRATPRATPSDTRSRAASGALSLRLPFRTPLNPDNLFGHLAATAVPGVEEWLPHSPMGMGGTPIGAYRRTLRLPYGHGVVALAPHPDHIACRLTLTDLRDLTVAISRCRRLLDLDADPVAVDDQLRTDPVLAPLVDKAPGRRVPRTVDEAEFAVRAVLGQQVSTAAARTHAARLVTAHGTPVDDPEGGLTHLFPSPEALAALDPGTLAMPRSRRTTFTTLVRRLADGDLHLGAESDWAEARALLLALPGVGPWTADVVAMRALGDPDAFLPTDLGIRRAARELGLPSTPAVLTARAAAWRPWRAYAVQYLWATDSHPINFLPV</sequence>
<dbReference type="InterPro" id="IPR051912">
    <property type="entry name" value="Alkylbase_DNA_Glycosylase/TA"/>
</dbReference>
<keyword evidence="13" id="KW-0804">Transcription</keyword>
<dbReference type="Proteomes" id="UP000656732">
    <property type="component" value="Unassembled WGS sequence"/>
</dbReference>
<keyword evidence="7" id="KW-0227">DNA damage</keyword>
<dbReference type="GO" id="GO:0032259">
    <property type="term" value="P:methylation"/>
    <property type="evidence" value="ECO:0007669"/>
    <property type="project" value="UniProtKB-KW"/>
</dbReference>
<dbReference type="GO" id="GO:0006307">
    <property type="term" value="P:DNA alkylation repair"/>
    <property type="evidence" value="ECO:0007669"/>
    <property type="project" value="TreeGrafter"/>
</dbReference>
<dbReference type="Gene3D" id="3.40.10.10">
    <property type="entry name" value="DNA Methylphosphotriester Repair Domain"/>
    <property type="match status" value="1"/>
</dbReference>
<reference evidence="24" key="1">
    <citation type="journal article" date="2014" name="Int. J. Syst. Evol. Microbiol.">
        <title>Complete genome sequence of Corynebacterium casei LMG S-19264T (=DSM 44701T), isolated from a smear-ripened cheese.</title>
        <authorList>
            <consortium name="US DOE Joint Genome Institute (JGI-PGF)"/>
            <person name="Walter F."/>
            <person name="Albersmeier A."/>
            <person name="Kalinowski J."/>
            <person name="Ruckert C."/>
        </authorList>
    </citation>
    <scope>NUCLEOTIDE SEQUENCE</scope>
    <source>
        <strain evidence="24">JCM 4403</strain>
    </source>
</reference>
<name>A0A918BUG4_9ACTN</name>
<evidence type="ECO:0000256" key="12">
    <source>
        <dbReference type="ARBA" id="ARBA00023159"/>
    </source>
</evidence>
<dbReference type="SMART" id="SM00342">
    <property type="entry name" value="HTH_ARAC"/>
    <property type="match status" value="1"/>
</dbReference>
<gene>
    <name evidence="24" type="ORF">GCM10010280_44290</name>
</gene>
<comment type="catalytic activity">
    <reaction evidence="1">
        <text>Hydrolysis of alkylated DNA, releasing 3-methyladenine, 3-methylguanine, 7-methylguanine and 7-methyladenine.</text>
        <dbReference type="EC" id="3.2.2.21"/>
    </reaction>
</comment>
<comment type="function">
    <text evidence="17">Is involved in the adaptive response to alkylation damage in DNA caused by alkylating agents. Repairs the Sp diastereomer of DNA methylphosphotriester lesions by a direct and irreversible transfer of the methyl group to one of its own cysteine residues. Also catalyzes the hydrolysis of the deoxyribose N-glycosidic bond to excise 3-methyladenine, 3-methylguanine, 7-methylguanine, O2-methylthymine, and O2-methylcytosine from the damaged DNA polymer formed by alkylation lesions.</text>
</comment>
<evidence type="ECO:0000256" key="8">
    <source>
        <dbReference type="ARBA" id="ARBA00022801"/>
    </source>
</evidence>
<evidence type="ECO:0000256" key="6">
    <source>
        <dbReference type="ARBA" id="ARBA00022723"/>
    </source>
</evidence>
<evidence type="ECO:0000256" key="17">
    <source>
        <dbReference type="ARBA" id="ARBA00056940"/>
    </source>
</evidence>
<dbReference type="PANTHER" id="PTHR43003:SF13">
    <property type="entry name" value="DNA-3-METHYLADENINE GLYCOSYLASE 2"/>
    <property type="match status" value="1"/>
</dbReference>
<keyword evidence="5" id="KW-0808">Transferase</keyword>
<dbReference type="InterPro" id="IPR009057">
    <property type="entry name" value="Homeodomain-like_sf"/>
</dbReference>
<evidence type="ECO:0000256" key="2">
    <source>
        <dbReference type="ARBA" id="ARBA00001947"/>
    </source>
</evidence>
<dbReference type="PROSITE" id="PS01124">
    <property type="entry name" value="HTH_ARAC_FAMILY_2"/>
    <property type="match status" value="1"/>
</dbReference>
<keyword evidence="25" id="KW-1185">Reference proteome</keyword>
<comment type="caution">
    <text evidence="24">The sequence shown here is derived from an EMBL/GenBank/DDBJ whole genome shotgun (WGS) entry which is preliminary data.</text>
</comment>
<dbReference type="SUPFAM" id="SSF57884">
    <property type="entry name" value="Ada DNA repair protein, N-terminal domain (N-Ada 10)"/>
    <property type="match status" value="1"/>
</dbReference>
<dbReference type="EC" id="2.1.1.n11" evidence="20"/>
<keyword evidence="10" id="KW-0805">Transcription regulation</keyword>
<dbReference type="Pfam" id="PF06029">
    <property type="entry name" value="AlkA_N"/>
    <property type="match status" value="1"/>
</dbReference>
<dbReference type="SUPFAM" id="SSF55945">
    <property type="entry name" value="TATA-box binding protein-like"/>
    <property type="match status" value="1"/>
</dbReference>
<keyword evidence="11" id="KW-0238">DNA-binding</keyword>
<evidence type="ECO:0000256" key="19">
    <source>
        <dbReference type="ARBA" id="ARBA00061609"/>
    </source>
</evidence>
<evidence type="ECO:0000256" key="18">
    <source>
        <dbReference type="ARBA" id="ARBA00058238"/>
    </source>
</evidence>
<evidence type="ECO:0000256" key="7">
    <source>
        <dbReference type="ARBA" id="ARBA00022763"/>
    </source>
</evidence>
<dbReference type="FunFam" id="3.40.10.10:FF:000001">
    <property type="entry name" value="DNA-3-methyladenine glycosylase 2"/>
    <property type="match status" value="1"/>
</dbReference>
<evidence type="ECO:0000256" key="14">
    <source>
        <dbReference type="ARBA" id="ARBA00023204"/>
    </source>
</evidence>
<dbReference type="FunFam" id="1.10.340.30:FF:000008">
    <property type="entry name" value="DNA-3-methyladenine glycosylase 2"/>
    <property type="match status" value="1"/>
</dbReference>
<evidence type="ECO:0000256" key="21">
    <source>
        <dbReference type="ARBA" id="ARBA00069917"/>
    </source>
</evidence>
<comment type="function">
    <text evidence="18">The methylation of Alka by methylphosphotriesters in DNA leads to its activation as a transcriptional regulator that activates the transcription of its own gene and other alkylation resistance genes.</text>
</comment>
<dbReference type="GO" id="GO:0032131">
    <property type="term" value="F:alkylated DNA binding"/>
    <property type="evidence" value="ECO:0007669"/>
    <property type="project" value="TreeGrafter"/>
</dbReference>
<feature type="domain" description="HTH araC/xylS-type" evidence="23">
    <location>
        <begin position="89"/>
        <end position="187"/>
    </location>
</feature>
<dbReference type="Pfam" id="PF02805">
    <property type="entry name" value="Ada_Zn_binding"/>
    <property type="match status" value="1"/>
</dbReference>
<keyword evidence="4" id="KW-0489">Methyltransferase</keyword>
<evidence type="ECO:0000256" key="13">
    <source>
        <dbReference type="ARBA" id="ARBA00023163"/>
    </source>
</evidence>
<dbReference type="CDD" id="cd00056">
    <property type="entry name" value="ENDO3c"/>
    <property type="match status" value="1"/>
</dbReference>
<keyword evidence="8" id="KW-0378">Hydrolase</keyword>
<evidence type="ECO:0000256" key="1">
    <source>
        <dbReference type="ARBA" id="ARBA00000086"/>
    </source>
</evidence>
<dbReference type="Gene3D" id="1.10.1670.10">
    <property type="entry name" value="Helix-hairpin-Helix base-excision DNA repair enzymes (C-terminal)"/>
    <property type="match status" value="1"/>
</dbReference>
<evidence type="ECO:0000256" key="11">
    <source>
        <dbReference type="ARBA" id="ARBA00023125"/>
    </source>
</evidence>
<evidence type="ECO:0000256" key="4">
    <source>
        <dbReference type="ARBA" id="ARBA00022603"/>
    </source>
</evidence>
<dbReference type="GO" id="GO:0008725">
    <property type="term" value="F:DNA-3-methyladenine glycosylase activity"/>
    <property type="evidence" value="ECO:0007669"/>
    <property type="project" value="TreeGrafter"/>
</dbReference>
<dbReference type="InterPro" id="IPR011257">
    <property type="entry name" value="DNA_glycosylase"/>
</dbReference>
<dbReference type="InterPro" id="IPR023170">
    <property type="entry name" value="HhH_base_excis_C"/>
</dbReference>
<evidence type="ECO:0000256" key="15">
    <source>
        <dbReference type="ARBA" id="ARBA00023268"/>
    </source>
</evidence>
<organism evidence="24 25">
    <name type="scientific">Streptomyces pilosus</name>
    <dbReference type="NCBI Taxonomy" id="28893"/>
    <lineage>
        <taxon>Bacteria</taxon>
        <taxon>Bacillati</taxon>
        <taxon>Actinomycetota</taxon>
        <taxon>Actinomycetes</taxon>
        <taxon>Kitasatosporales</taxon>
        <taxon>Streptomycetaceae</taxon>
        <taxon>Streptomyces</taxon>
    </lineage>
</organism>
<dbReference type="GO" id="GO:0032993">
    <property type="term" value="C:protein-DNA complex"/>
    <property type="evidence" value="ECO:0007669"/>
    <property type="project" value="TreeGrafter"/>
</dbReference>
<dbReference type="GO" id="GO:0043916">
    <property type="term" value="F:DNA-7-methylguanine glycosylase activity"/>
    <property type="evidence" value="ECO:0007669"/>
    <property type="project" value="TreeGrafter"/>
</dbReference>
<comment type="cofactor">
    <cofactor evidence="2">
        <name>Zn(2+)</name>
        <dbReference type="ChEBI" id="CHEBI:29105"/>
    </cofactor>
</comment>
<dbReference type="InterPro" id="IPR035451">
    <property type="entry name" value="Ada-like_dom_sf"/>
</dbReference>
<dbReference type="AlphaFoldDB" id="A0A918BUG4"/>
<accession>A0A918BUG4</accession>
<dbReference type="GO" id="GO:0003700">
    <property type="term" value="F:DNA-binding transcription factor activity"/>
    <property type="evidence" value="ECO:0007669"/>
    <property type="project" value="InterPro"/>
</dbReference>
<dbReference type="Gene3D" id="1.10.340.30">
    <property type="entry name" value="Hypothetical protein, domain 2"/>
    <property type="match status" value="1"/>
</dbReference>
<protein>
    <recommendedName>
        <fullName evidence="21">Probable bifunctional transcriptional activator/DNA repair enzyme AlkA</fullName>
        <ecNumber evidence="20">2.1.1.n11</ecNumber>
        <ecNumber evidence="3">3.2.2.21</ecNumber>
    </recommendedName>
    <alternativeName>
        <fullName evidence="22">Regulatory protein AlkA</fullName>
    </alternativeName>
</protein>
<dbReference type="PROSITE" id="PS00041">
    <property type="entry name" value="HTH_ARAC_FAMILY_1"/>
    <property type="match status" value="1"/>
</dbReference>
<dbReference type="InterPro" id="IPR018060">
    <property type="entry name" value="HTH_AraC"/>
</dbReference>
<dbReference type="Pfam" id="PF12833">
    <property type="entry name" value="HTH_18"/>
    <property type="match status" value="1"/>
</dbReference>
<dbReference type="SMART" id="SM01009">
    <property type="entry name" value="AlkA_N"/>
    <property type="match status" value="1"/>
</dbReference>
<dbReference type="InterPro" id="IPR003265">
    <property type="entry name" value="HhH-GPD_domain"/>
</dbReference>